<reference evidence="3" key="1">
    <citation type="submission" date="2021-05" db="EMBL/GenBank/DDBJ databases">
        <title>The genome of the haptophyte Pavlova lutheri (Diacronema luteri, Pavlovales) - a model for lipid biosynthesis in eukaryotic algae.</title>
        <authorList>
            <person name="Hulatt C.J."/>
            <person name="Posewitz M.C."/>
        </authorList>
    </citation>
    <scope>NUCLEOTIDE SEQUENCE</scope>
    <source>
        <strain evidence="3">NIVA-4/92</strain>
    </source>
</reference>
<accession>A0A8J5X3B4</accession>
<dbReference type="AlphaFoldDB" id="A0A8J5X3B4"/>
<evidence type="ECO:0000256" key="1">
    <source>
        <dbReference type="SAM" id="MobiDB-lite"/>
    </source>
</evidence>
<keyword evidence="2" id="KW-0732">Signal</keyword>
<sequence>MAAVASTGRVRLARLVVVAACALPRAVCARVFTRSSSLVGGPPWLRLHQAVVVALPTDVDGRPVLFDFLPDDPTSAATAVALLRGRAVLGRVRRIVLPAATLGASDLVLRAETARSLGELERWAERYPRELVLFGAAQNHCRTFAERFVAFAAGGDALLSAAPASRTPSGGALGADDVDVDLTSDDRR</sequence>
<feature type="chain" id="PRO_5035212260" evidence="2">
    <location>
        <begin position="30"/>
        <end position="188"/>
    </location>
</feature>
<dbReference type="Proteomes" id="UP000751190">
    <property type="component" value="Unassembled WGS sequence"/>
</dbReference>
<proteinExistence type="predicted"/>
<keyword evidence="4" id="KW-1185">Reference proteome</keyword>
<dbReference type="OMA" id="HIAIIVE"/>
<name>A0A8J5X3B4_DIALT</name>
<dbReference type="OrthoDB" id="10564615at2759"/>
<feature type="signal peptide" evidence="2">
    <location>
        <begin position="1"/>
        <end position="29"/>
    </location>
</feature>
<gene>
    <name evidence="3" type="ORF">KFE25_005175</name>
</gene>
<feature type="region of interest" description="Disordered" evidence="1">
    <location>
        <begin position="165"/>
        <end position="188"/>
    </location>
</feature>
<feature type="compositionally biased region" description="Acidic residues" evidence="1">
    <location>
        <begin position="176"/>
        <end position="188"/>
    </location>
</feature>
<protein>
    <submittedName>
        <fullName evidence="3">Uncharacterized protein</fullName>
    </submittedName>
</protein>
<evidence type="ECO:0000313" key="3">
    <source>
        <dbReference type="EMBL" id="KAG8458328.1"/>
    </source>
</evidence>
<evidence type="ECO:0000313" key="4">
    <source>
        <dbReference type="Proteomes" id="UP000751190"/>
    </source>
</evidence>
<comment type="caution">
    <text evidence="3">The sequence shown here is derived from an EMBL/GenBank/DDBJ whole genome shotgun (WGS) entry which is preliminary data.</text>
</comment>
<dbReference type="EMBL" id="JAGTXO010000054">
    <property type="protein sequence ID" value="KAG8458328.1"/>
    <property type="molecule type" value="Genomic_DNA"/>
</dbReference>
<organism evidence="3 4">
    <name type="scientific">Diacronema lutheri</name>
    <name type="common">Unicellular marine alga</name>
    <name type="synonym">Monochrysis lutheri</name>
    <dbReference type="NCBI Taxonomy" id="2081491"/>
    <lineage>
        <taxon>Eukaryota</taxon>
        <taxon>Haptista</taxon>
        <taxon>Haptophyta</taxon>
        <taxon>Pavlovophyceae</taxon>
        <taxon>Pavlovales</taxon>
        <taxon>Pavlovaceae</taxon>
        <taxon>Diacronema</taxon>
    </lineage>
</organism>
<evidence type="ECO:0000256" key="2">
    <source>
        <dbReference type="SAM" id="SignalP"/>
    </source>
</evidence>